<evidence type="ECO:0000256" key="5">
    <source>
        <dbReference type="ARBA" id="ARBA00022989"/>
    </source>
</evidence>
<gene>
    <name evidence="8" type="ORF">CLV88_11036</name>
</gene>
<feature type="transmembrane region" description="Helical" evidence="7">
    <location>
        <begin position="12"/>
        <end position="34"/>
    </location>
</feature>
<accession>A0A2P8F9S1</accession>
<dbReference type="AlphaFoldDB" id="A0A2P8F9S1"/>
<comment type="caution">
    <text evidence="8">The sequence shown here is derived from an EMBL/GenBank/DDBJ whole genome shotgun (WGS) entry which is preliminary data.</text>
</comment>
<feature type="transmembrane region" description="Helical" evidence="7">
    <location>
        <begin position="287"/>
        <end position="306"/>
    </location>
</feature>
<keyword evidence="5 7" id="KW-1133">Transmembrane helix</keyword>
<evidence type="ECO:0000313" key="8">
    <source>
        <dbReference type="EMBL" id="PSL18459.1"/>
    </source>
</evidence>
<feature type="transmembrane region" description="Helical" evidence="7">
    <location>
        <begin position="410"/>
        <end position="431"/>
    </location>
</feature>
<dbReference type="OrthoDB" id="7856056at2"/>
<dbReference type="PANTHER" id="PTHR30250">
    <property type="entry name" value="PST FAMILY PREDICTED COLANIC ACID TRANSPORTER"/>
    <property type="match status" value="1"/>
</dbReference>
<evidence type="ECO:0000256" key="3">
    <source>
        <dbReference type="ARBA" id="ARBA00022475"/>
    </source>
</evidence>
<keyword evidence="6 7" id="KW-0472">Membrane</keyword>
<keyword evidence="9" id="KW-1185">Reference proteome</keyword>
<organism evidence="8 9">
    <name type="scientific">Shimia abyssi</name>
    <dbReference type="NCBI Taxonomy" id="1662395"/>
    <lineage>
        <taxon>Bacteria</taxon>
        <taxon>Pseudomonadati</taxon>
        <taxon>Pseudomonadota</taxon>
        <taxon>Alphaproteobacteria</taxon>
        <taxon>Rhodobacterales</taxon>
        <taxon>Roseobacteraceae</taxon>
    </lineage>
</organism>
<feature type="transmembrane region" description="Helical" evidence="7">
    <location>
        <begin position="318"/>
        <end position="336"/>
    </location>
</feature>
<dbReference type="GO" id="GO:0005886">
    <property type="term" value="C:plasma membrane"/>
    <property type="evidence" value="ECO:0007669"/>
    <property type="project" value="UniProtKB-SubCell"/>
</dbReference>
<feature type="transmembrane region" description="Helical" evidence="7">
    <location>
        <begin position="142"/>
        <end position="161"/>
    </location>
</feature>
<evidence type="ECO:0000256" key="1">
    <source>
        <dbReference type="ARBA" id="ARBA00004651"/>
    </source>
</evidence>
<dbReference type="EMBL" id="PYGJ01000010">
    <property type="protein sequence ID" value="PSL18459.1"/>
    <property type="molecule type" value="Genomic_DNA"/>
</dbReference>
<name>A0A2P8F9S1_9RHOB</name>
<feature type="transmembrane region" description="Helical" evidence="7">
    <location>
        <begin position="80"/>
        <end position="100"/>
    </location>
</feature>
<comment type="subcellular location">
    <subcellularLocation>
        <location evidence="1">Cell membrane</location>
        <topology evidence="1">Multi-pass membrane protein</topology>
    </subcellularLocation>
</comment>
<keyword evidence="3" id="KW-1003">Cell membrane</keyword>
<feature type="transmembrane region" description="Helical" evidence="7">
    <location>
        <begin position="379"/>
        <end position="398"/>
    </location>
</feature>
<feature type="transmembrane region" description="Helical" evidence="7">
    <location>
        <begin position="167"/>
        <end position="189"/>
    </location>
</feature>
<dbReference type="RefSeq" id="WP_106609175.1">
    <property type="nucleotide sequence ID" value="NZ_PYGJ01000010.1"/>
</dbReference>
<reference evidence="8 9" key="1">
    <citation type="submission" date="2018-03" db="EMBL/GenBank/DDBJ databases">
        <title>Genomic Encyclopedia of Archaeal and Bacterial Type Strains, Phase II (KMG-II): from individual species to whole genera.</title>
        <authorList>
            <person name="Goeker M."/>
        </authorList>
    </citation>
    <scope>NUCLEOTIDE SEQUENCE [LARGE SCALE GENOMIC DNA]</scope>
    <source>
        <strain evidence="8 9">DSM 100673</strain>
    </source>
</reference>
<feature type="transmembrane region" description="Helical" evidence="7">
    <location>
        <begin position="357"/>
        <end position="373"/>
    </location>
</feature>
<feature type="transmembrane region" description="Helical" evidence="7">
    <location>
        <begin position="106"/>
        <end position="122"/>
    </location>
</feature>
<feature type="transmembrane region" description="Helical" evidence="7">
    <location>
        <begin position="443"/>
        <end position="463"/>
    </location>
</feature>
<evidence type="ECO:0000256" key="4">
    <source>
        <dbReference type="ARBA" id="ARBA00022692"/>
    </source>
</evidence>
<keyword evidence="4 7" id="KW-0812">Transmembrane</keyword>
<comment type="similarity">
    <text evidence="2">Belongs to the polysaccharide synthase family.</text>
</comment>
<evidence type="ECO:0000256" key="6">
    <source>
        <dbReference type="ARBA" id="ARBA00023136"/>
    </source>
</evidence>
<feature type="transmembrane region" description="Helical" evidence="7">
    <location>
        <begin position="46"/>
        <end position="68"/>
    </location>
</feature>
<dbReference type="InterPro" id="IPR050833">
    <property type="entry name" value="Poly_Biosynth_Transport"/>
</dbReference>
<proteinExistence type="inferred from homology"/>
<dbReference type="Proteomes" id="UP000240418">
    <property type="component" value="Unassembled WGS sequence"/>
</dbReference>
<evidence type="ECO:0000256" key="2">
    <source>
        <dbReference type="ARBA" id="ARBA00007430"/>
    </source>
</evidence>
<dbReference type="Pfam" id="PF13440">
    <property type="entry name" value="Polysacc_synt_3"/>
    <property type="match status" value="1"/>
</dbReference>
<evidence type="ECO:0000313" key="9">
    <source>
        <dbReference type="Proteomes" id="UP000240418"/>
    </source>
</evidence>
<evidence type="ECO:0000256" key="7">
    <source>
        <dbReference type="SAM" id="Phobius"/>
    </source>
</evidence>
<dbReference type="PANTHER" id="PTHR30250:SF10">
    <property type="entry name" value="LIPOPOLYSACCHARIDE BIOSYNTHESIS PROTEIN WZXC"/>
    <property type="match status" value="1"/>
</dbReference>
<sequence>MHSFIQKLASPFAVGVGARLLVQCLSFVSIMIASRVLSLAEFGVFALSWALLVVSNSFMFTGFYHALLRSHDLDRDKDTYFWVLFIMAAITSLVFLGLGLISQANASNLGALLVVFCLLPFLRAPIAWNEAQLFADKRPRTASAYIVVGEVIALIAMILALRSGWGVYALVLGRYTTSIVELLVTTAILRRFPRFSCQLEIVKRGWKTARSLWVTTATGMFNNYGADFLLGLFLTPAAVGAFRGGARIAQTASDLLATPLSLLSWARFSRLEKENQSTDMASAWHEYTAFGAAAIWPAMVSLALLSDQIVVLVFTKDWLPAAPIIGILCLARAIRLGSMLLEPTMGCRNKAIIQERIRWLGLIVLLVLLLTIGRSGAEMAAFCLLGTAVVISTVSLIAMVKELDLKLSDIVRDITPGVVISLMCIAMISASDSFLNHLPDTTAFMFLFASLFICWVASITICIKAKLLVLPAS</sequence>
<protein>
    <submittedName>
        <fullName evidence="8">O-antigen/teichoic acid export membrane protein</fullName>
    </submittedName>
</protein>